<dbReference type="AlphaFoldDB" id="A0A1H9RKD1"/>
<feature type="transmembrane region" description="Helical" evidence="2">
    <location>
        <begin position="124"/>
        <end position="145"/>
    </location>
</feature>
<keyword evidence="2" id="KW-1133">Transmembrane helix</keyword>
<dbReference type="Proteomes" id="UP000182471">
    <property type="component" value="Unassembled WGS sequence"/>
</dbReference>
<keyword evidence="2" id="KW-0812">Transmembrane</keyword>
<dbReference type="OrthoDB" id="2067629at2"/>
<evidence type="ECO:0000256" key="1">
    <source>
        <dbReference type="SAM" id="MobiDB-lite"/>
    </source>
</evidence>
<keyword evidence="4" id="KW-1185">Reference proteome</keyword>
<dbReference type="RefSeq" id="WP_022747618.1">
    <property type="nucleotide sequence ID" value="NZ_FOGW01000008.1"/>
</dbReference>
<evidence type="ECO:0000313" key="3">
    <source>
        <dbReference type="EMBL" id="SER72503.1"/>
    </source>
</evidence>
<keyword evidence="2" id="KW-0472">Membrane</keyword>
<proteinExistence type="predicted"/>
<gene>
    <name evidence="3" type="ORF">SAMN02910429_00902</name>
</gene>
<reference evidence="4" key="1">
    <citation type="submission" date="2016-10" db="EMBL/GenBank/DDBJ databases">
        <authorList>
            <person name="Varghese N."/>
            <person name="Submissions S."/>
        </authorList>
    </citation>
    <scope>NUCLEOTIDE SEQUENCE [LARGE SCALE GENOMIC DNA]</scope>
    <source>
        <strain evidence="4">S1b</strain>
    </source>
</reference>
<evidence type="ECO:0000313" key="4">
    <source>
        <dbReference type="Proteomes" id="UP000182471"/>
    </source>
</evidence>
<name>A0A1H9RKD1_9FIRM</name>
<dbReference type="EMBL" id="FOGW01000008">
    <property type="protein sequence ID" value="SER72503.1"/>
    <property type="molecule type" value="Genomic_DNA"/>
</dbReference>
<feature type="compositionally biased region" description="Basic and acidic residues" evidence="1">
    <location>
        <begin position="195"/>
        <end position="217"/>
    </location>
</feature>
<evidence type="ECO:0000256" key="2">
    <source>
        <dbReference type="SAM" id="Phobius"/>
    </source>
</evidence>
<accession>A0A1H9RKD1</accession>
<organism evidence="3 4">
    <name type="scientific">Lachnobacterium bovis</name>
    <dbReference type="NCBI Taxonomy" id="140626"/>
    <lineage>
        <taxon>Bacteria</taxon>
        <taxon>Bacillati</taxon>
        <taxon>Bacillota</taxon>
        <taxon>Clostridia</taxon>
        <taxon>Lachnospirales</taxon>
        <taxon>Lachnospiraceae</taxon>
        <taxon>Lachnobacterium</taxon>
    </lineage>
</organism>
<protein>
    <submittedName>
        <fullName evidence="3">Uncharacterized protein</fullName>
    </submittedName>
</protein>
<feature type="region of interest" description="Disordered" evidence="1">
    <location>
        <begin position="195"/>
        <end position="223"/>
    </location>
</feature>
<sequence length="223" mass="25969">MPIVDDFNFEDDQEALKAKKEVEGIKYVKTKGNLENVNHIIKIYSMLIEKEYFSTLVGINFMVSLRKKAIELGAKEEQLPTIFVPKKKEIEVDDGKAARRELAQFKKHMVSKEEFNSVKKKKRFFTFLTVIFGLSIIGMFAIMFYTRSTTTIVNYETKIINKYEAWNKKLNKKEKELNKKAQYLNSLEKKIKKIQNESDNKKDSVVDDNKTTIDNKTESNGTN</sequence>